<name>A0A6G0VT41_APHCR</name>
<protein>
    <submittedName>
        <fullName evidence="1">Uncharacterized protein</fullName>
    </submittedName>
</protein>
<proteinExistence type="predicted"/>
<dbReference type="AlphaFoldDB" id="A0A6G0VT41"/>
<dbReference type="Proteomes" id="UP000478052">
    <property type="component" value="Unassembled WGS sequence"/>
</dbReference>
<keyword evidence="2" id="KW-1185">Reference proteome</keyword>
<evidence type="ECO:0000313" key="1">
    <source>
        <dbReference type="EMBL" id="KAF0708713.1"/>
    </source>
</evidence>
<organism evidence="1 2">
    <name type="scientific">Aphis craccivora</name>
    <name type="common">Cowpea aphid</name>
    <dbReference type="NCBI Taxonomy" id="307492"/>
    <lineage>
        <taxon>Eukaryota</taxon>
        <taxon>Metazoa</taxon>
        <taxon>Ecdysozoa</taxon>
        <taxon>Arthropoda</taxon>
        <taxon>Hexapoda</taxon>
        <taxon>Insecta</taxon>
        <taxon>Pterygota</taxon>
        <taxon>Neoptera</taxon>
        <taxon>Paraneoptera</taxon>
        <taxon>Hemiptera</taxon>
        <taxon>Sternorrhyncha</taxon>
        <taxon>Aphidomorpha</taxon>
        <taxon>Aphidoidea</taxon>
        <taxon>Aphididae</taxon>
        <taxon>Aphidini</taxon>
        <taxon>Aphis</taxon>
        <taxon>Aphis</taxon>
    </lineage>
</organism>
<accession>A0A6G0VT41</accession>
<gene>
    <name evidence="1" type="ORF">FWK35_00033382</name>
</gene>
<comment type="caution">
    <text evidence="1">The sequence shown here is derived from an EMBL/GenBank/DDBJ whole genome shotgun (WGS) entry which is preliminary data.</text>
</comment>
<evidence type="ECO:0000313" key="2">
    <source>
        <dbReference type="Proteomes" id="UP000478052"/>
    </source>
</evidence>
<sequence length="31" mass="3697">MYLYIFIVQNQFSTKSIFNMVVIQKLITVNT</sequence>
<reference evidence="1 2" key="1">
    <citation type="submission" date="2019-08" db="EMBL/GenBank/DDBJ databases">
        <title>Whole genome of Aphis craccivora.</title>
        <authorList>
            <person name="Voronova N.V."/>
            <person name="Shulinski R.S."/>
            <person name="Bandarenka Y.V."/>
            <person name="Zhorov D.G."/>
            <person name="Warner D."/>
        </authorList>
    </citation>
    <scope>NUCLEOTIDE SEQUENCE [LARGE SCALE GENOMIC DNA]</scope>
    <source>
        <strain evidence="1">180601</strain>
        <tissue evidence="1">Whole Body</tissue>
    </source>
</reference>
<dbReference type="EMBL" id="VUJU01012102">
    <property type="protein sequence ID" value="KAF0708713.1"/>
    <property type="molecule type" value="Genomic_DNA"/>
</dbReference>